<evidence type="ECO:0000256" key="1">
    <source>
        <dbReference type="ARBA" id="ARBA00009303"/>
    </source>
</evidence>
<dbReference type="Pfam" id="PF00268">
    <property type="entry name" value="Ribonuc_red_sm"/>
    <property type="match status" value="1"/>
</dbReference>
<accession>A0ABT7BUH3</accession>
<dbReference type="PANTHER" id="PTHR23409:SF18">
    <property type="entry name" value="RIBONUCLEOSIDE-DIPHOSPHATE REDUCTASE SUBUNIT M2"/>
    <property type="match status" value="1"/>
</dbReference>
<comment type="catalytic activity">
    <reaction evidence="3 4">
        <text>a 2'-deoxyribonucleoside 5'-diphosphate + [thioredoxin]-disulfide + H2O = a ribonucleoside 5'-diphosphate + [thioredoxin]-dithiol</text>
        <dbReference type="Rhea" id="RHEA:23252"/>
        <dbReference type="Rhea" id="RHEA-COMP:10698"/>
        <dbReference type="Rhea" id="RHEA-COMP:10700"/>
        <dbReference type="ChEBI" id="CHEBI:15377"/>
        <dbReference type="ChEBI" id="CHEBI:29950"/>
        <dbReference type="ChEBI" id="CHEBI:50058"/>
        <dbReference type="ChEBI" id="CHEBI:57930"/>
        <dbReference type="ChEBI" id="CHEBI:73316"/>
        <dbReference type="EC" id="1.17.4.1"/>
    </reaction>
</comment>
<dbReference type="InterPro" id="IPR033909">
    <property type="entry name" value="RNR_small"/>
</dbReference>
<evidence type="ECO:0000256" key="3">
    <source>
        <dbReference type="ARBA" id="ARBA00047754"/>
    </source>
</evidence>
<keyword evidence="4" id="KW-0479">Metal-binding</keyword>
<comment type="function">
    <text evidence="4">Provides the precursors necessary for DNA synthesis. Catalyzes the biosynthesis of deoxyribonucleotides from the corresponding ribonucleotides.</text>
</comment>
<dbReference type="PIRSF" id="PIRSF000355">
    <property type="entry name" value="NrdB"/>
    <property type="match status" value="1"/>
</dbReference>
<comment type="caution">
    <text evidence="5">The sequence shown here is derived from an EMBL/GenBank/DDBJ whole genome shotgun (WGS) entry which is preliminary data.</text>
</comment>
<keyword evidence="4" id="KW-0408">Iron</keyword>
<name>A0ABT7BUH3_9CYAN</name>
<dbReference type="InterPro" id="IPR012348">
    <property type="entry name" value="RNR-like"/>
</dbReference>
<comment type="similarity">
    <text evidence="1 4">Belongs to the ribonucleoside diphosphate reductase small chain family.</text>
</comment>
<dbReference type="NCBIfam" id="NF007184">
    <property type="entry name" value="PRK09614.1-3"/>
    <property type="match status" value="1"/>
</dbReference>
<dbReference type="GO" id="GO:0004748">
    <property type="term" value="F:ribonucleoside-diphosphate reductase activity, thioredoxin disulfide as acceptor"/>
    <property type="evidence" value="ECO:0007669"/>
    <property type="project" value="UniProtKB-EC"/>
</dbReference>
<comment type="subunit">
    <text evidence="2">Tetramer of two alpha and two beta subunits.</text>
</comment>
<protein>
    <recommendedName>
        <fullName evidence="4">Ribonucleoside-diphosphate reductase subunit beta</fullName>
        <ecNumber evidence="4">1.17.4.1</ecNumber>
    </recommendedName>
</protein>
<proteinExistence type="inferred from homology"/>
<keyword evidence="4 5" id="KW-0560">Oxidoreductase</keyword>
<evidence type="ECO:0000256" key="2">
    <source>
        <dbReference type="ARBA" id="ARBA00011209"/>
    </source>
</evidence>
<dbReference type="Proteomes" id="UP001232992">
    <property type="component" value="Unassembled WGS sequence"/>
</dbReference>
<keyword evidence="4" id="KW-0215">Deoxyribonucleotide synthesis</keyword>
<evidence type="ECO:0000256" key="4">
    <source>
        <dbReference type="PIRNR" id="PIRNR000355"/>
    </source>
</evidence>
<organism evidence="5 6">
    <name type="scientific">Roseofilum casamattae BLCC-M143</name>
    <dbReference type="NCBI Taxonomy" id="3022442"/>
    <lineage>
        <taxon>Bacteria</taxon>
        <taxon>Bacillati</taxon>
        <taxon>Cyanobacteriota</taxon>
        <taxon>Cyanophyceae</taxon>
        <taxon>Desertifilales</taxon>
        <taxon>Desertifilaceae</taxon>
        <taxon>Roseofilum</taxon>
        <taxon>Roseofilum casamattae</taxon>
    </lineage>
</organism>
<gene>
    <name evidence="5" type="ORF">PMH09_01855</name>
</gene>
<dbReference type="PANTHER" id="PTHR23409">
    <property type="entry name" value="RIBONUCLEOSIDE-DIPHOSPHATE REDUCTASE SMALL CHAIN"/>
    <property type="match status" value="1"/>
</dbReference>
<evidence type="ECO:0000313" key="6">
    <source>
        <dbReference type="Proteomes" id="UP001232992"/>
    </source>
</evidence>
<keyword evidence="6" id="KW-1185">Reference proteome</keyword>
<dbReference type="EC" id="1.17.4.1" evidence="4"/>
<dbReference type="InterPro" id="IPR000358">
    <property type="entry name" value="RNR_small_fam"/>
</dbReference>
<dbReference type="Gene3D" id="1.10.620.20">
    <property type="entry name" value="Ribonucleotide Reductase, subunit A"/>
    <property type="match status" value="1"/>
</dbReference>
<reference evidence="5 6" key="1">
    <citation type="submission" date="2023-01" db="EMBL/GenBank/DDBJ databases">
        <title>Novel diversity within Roseofilum (Cyanobacteria; Desertifilaceae) from marine benthic mats with descriptions of four novel species.</title>
        <authorList>
            <person name="Wang Y."/>
            <person name="Berthold D.E."/>
            <person name="Hu J."/>
            <person name="Lefler F.W."/>
            <person name="Laughinghouse H.D. IV."/>
        </authorList>
    </citation>
    <scope>NUCLEOTIDE SEQUENCE [LARGE SCALE GENOMIC DNA]</scope>
    <source>
        <strain evidence="5 6">BLCC-M143</strain>
    </source>
</reference>
<dbReference type="InterPro" id="IPR009078">
    <property type="entry name" value="Ferritin-like_SF"/>
</dbReference>
<dbReference type="CDD" id="cd01049">
    <property type="entry name" value="RNRR2"/>
    <property type="match status" value="1"/>
</dbReference>
<dbReference type="EMBL" id="JAQOSQ010000001">
    <property type="protein sequence ID" value="MDJ1181928.1"/>
    <property type="molecule type" value="Genomic_DNA"/>
</dbReference>
<dbReference type="SUPFAM" id="SSF47240">
    <property type="entry name" value="Ferritin-like"/>
    <property type="match status" value="1"/>
</dbReference>
<comment type="cofactor">
    <cofactor evidence="4">
        <name>Fe cation</name>
        <dbReference type="ChEBI" id="CHEBI:24875"/>
    </cofactor>
    <text evidence="4">Binds 2 iron ions per subunit.</text>
</comment>
<sequence length="361" mass="41927">MPLDLPVREKNSSTSEKMVVNPIFNPGGNDDTAHRTIWFGETTNLMQLNDVRYPWATNLYKMMRENFWIPEKLDITQDVVDYWNLTPAEQKAFDGILSYLTFLDSIQTCNIPHLKSTITAPEVSLCLAEQIAQEGMHNQSYQYTIETIIPAERRSQVYDFWRTDNILKERCTFVASLYQQYVDNPTQEHYFVALLADYLLEGIYFYNGFCFFYNLASRMLMPGTADIIKLINRDELSHVRLYQKLIPEARQVFPHSIEQIYEMFDRAVQQECQWTNHIIGNQILGITEGSTEQYTKYLANIRLGAIGLPPLYKDPIYKKSPYAHLERFSDTKKEGHTKANFFEAGVTSYVMSSGLTGWDEI</sequence>
<evidence type="ECO:0000313" key="5">
    <source>
        <dbReference type="EMBL" id="MDJ1181928.1"/>
    </source>
</evidence>